<accession>A0A328HKE3</accession>
<dbReference type="SUPFAM" id="SSF88946">
    <property type="entry name" value="Sigma2 domain of RNA polymerase sigma factors"/>
    <property type="match status" value="1"/>
</dbReference>
<name>A0A328HKE3_ARTGO</name>
<dbReference type="Pfam" id="PF04542">
    <property type="entry name" value="Sigma70_r2"/>
    <property type="match status" value="1"/>
</dbReference>
<evidence type="ECO:0000313" key="2">
    <source>
        <dbReference type="EMBL" id="RAM37690.1"/>
    </source>
</evidence>
<gene>
    <name evidence="2" type="ORF">DBZ45_08810</name>
</gene>
<dbReference type="GO" id="GO:0006352">
    <property type="term" value="P:DNA-templated transcription initiation"/>
    <property type="evidence" value="ECO:0007669"/>
    <property type="project" value="InterPro"/>
</dbReference>
<dbReference type="AlphaFoldDB" id="A0A328HKE3"/>
<dbReference type="Proteomes" id="UP000249166">
    <property type="component" value="Unassembled WGS sequence"/>
</dbReference>
<organism evidence="2 3">
    <name type="scientific">Arthrobacter globiformis</name>
    <dbReference type="NCBI Taxonomy" id="1665"/>
    <lineage>
        <taxon>Bacteria</taxon>
        <taxon>Bacillati</taxon>
        <taxon>Actinomycetota</taxon>
        <taxon>Actinomycetes</taxon>
        <taxon>Micrococcales</taxon>
        <taxon>Micrococcaceae</taxon>
        <taxon>Arthrobacter</taxon>
    </lineage>
</organism>
<reference evidence="2 3" key="1">
    <citation type="submission" date="2018-04" db="EMBL/GenBank/DDBJ databases">
        <title>Bacteria isolated from cave deposits of Manipur.</title>
        <authorList>
            <person name="Sahoo D."/>
            <person name="Sarangthem I."/>
            <person name="Nandeibam J."/>
        </authorList>
    </citation>
    <scope>NUCLEOTIDE SEQUENCE [LARGE SCALE GENOMIC DNA]</scope>
    <source>
        <strain evidence="3">mrc11</strain>
    </source>
</reference>
<protein>
    <recommendedName>
        <fullName evidence="1">RNA polymerase sigma-70 region 2 domain-containing protein</fullName>
    </recommendedName>
</protein>
<sequence>MKTMRVETRADQARQDHEIKIDVDVSLRSAPEATAASIPVDQIMVAVESVRGYVVSHLGRIGRASDADDVLQDIRVAVWDGVARGRYRQLPGVPFGAWVQGICTNVCAAHIRWEMSHKTYPLLGEPADCDGTASLDAAVLLGMDRAGGRSCEKIVDQEWARTVIELTRASVSARDWELALGSLGGRRRYGPPSPQDRRRWHAATVVRETARTVERALEVEPEAVCNVSELCEQAAACLPTVVLRRTATVIVRPGVCGPERARALEAVAAELGVTQRYVAVQIGFARRLYQASWRIIRAGMQGVG</sequence>
<dbReference type="GO" id="GO:0003700">
    <property type="term" value="F:DNA-binding transcription factor activity"/>
    <property type="evidence" value="ECO:0007669"/>
    <property type="project" value="InterPro"/>
</dbReference>
<dbReference type="InterPro" id="IPR013325">
    <property type="entry name" value="RNA_pol_sigma_r2"/>
</dbReference>
<dbReference type="EMBL" id="QLNP01000067">
    <property type="protein sequence ID" value="RAM37690.1"/>
    <property type="molecule type" value="Genomic_DNA"/>
</dbReference>
<feature type="domain" description="RNA polymerase sigma-70 region 2" evidence="1">
    <location>
        <begin position="49"/>
        <end position="112"/>
    </location>
</feature>
<evidence type="ECO:0000259" key="1">
    <source>
        <dbReference type="Pfam" id="PF04542"/>
    </source>
</evidence>
<comment type="caution">
    <text evidence="2">The sequence shown here is derived from an EMBL/GenBank/DDBJ whole genome shotgun (WGS) entry which is preliminary data.</text>
</comment>
<dbReference type="Gene3D" id="1.10.1740.10">
    <property type="match status" value="1"/>
</dbReference>
<evidence type="ECO:0000313" key="3">
    <source>
        <dbReference type="Proteomes" id="UP000249166"/>
    </source>
</evidence>
<proteinExistence type="predicted"/>
<dbReference type="InterPro" id="IPR007627">
    <property type="entry name" value="RNA_pol_sigma70_r2"/>
</dbReference>